<proteinExistence type="predicted"/>
<keyword evidence="4" id="KW-0808">Transferase</keyword>
<dbReference type="Gene3D" id="1.10.3210.10">
    <property type="entry name" value="Hypothetical protein af1432"/>
    <property type="match status" value="1"/>
</dbReference>
<dbReference type="InterPro" id="IPR043128">
    <property type="entry name" value="Rev_trsase/Diguanyl_cyclase"/>
</dbReference>
<dbReference type="Gene3D" id="3.30.450.20">
    <property type="entry name" value="PAS domain"/>
    <property type="match status" value="1"/>
</dbReference>
<dbReference type="PANTHER" id="PTHR45228:SF1">
    <property type="entry name" value="CYCLIC DI-GMP PHOSPHODIESTERASE TM_0186"/>
    <property type="match status" value="1"/>
</dbReference>
<dbReference type="PROSITE" id="PS50112">
    <property type="entry name" value="PAS"/>
    <property type="match status" value="1"/>
</dbReference>
<evidence type="ECO:0000259" key="3">
    <source>
        <dbReference type="PROSITE" id="PS51832"/>
    </source>
</evidence>
<comment type="caution">
    <text evidence="4">The sequence shown here is derived from an EMBL/GenBank/DDBJ whole genome shotgun (WGS) entry which is preliminary data.</text>
</comment>
<dbReference type="NCBIfam" id="TIGR00254">
    <property type="entry name" value="GGDEF"/>
    <property type="match status" value="1"/>
</dbReference>
<dbReference type="Pfam" id="PF13426">
    <property type="entry name" value="PAS_9"/>
    <property type="match status" value="1"/>
</dbReference>
<dbReference type="PROSITE" id="PS51832">
    <property type="entry name" value="HD_GYP"/>
    <property type="match status" value="1"/>
</dbReference>
<sequence length="502" mass="57771">MLIDDSGNKESIYTVIHQGKGLFCKPNDLVVADDNTSLNKQYHLNKILDHITAMVVIMDKHCRIIKINKLCSQLTGYSLEEVKDKFFWQVFISQHSSENIKNICVCDIEQINNQTFYFYLTNNTGKQMLIMWRFSYIDDPYYSTEILIATGIDITESNQRQERLLFLSMHDPVTSLHNRAYFEEEMRRLENSRHYPVGMIIGDIDGLKLINDTMGHDYGDVALIAMAGILKNCFRKEDVVARIGGDEYAILFPRTSEKLLEEACKRIQESINLYNSRNQGWPLSISLGYALKESNQKSMKELYKEADKSMYKQKHKGVSKNRRALIDNLRKYLLIRNGVTGQEVIRLESLIKEASEFLKLPIESRQHLNLLSKYHDIGMVGIAEITIRKPGILSHEEYIQVQRHCEIGFHIAWAVPDLAPIAELILKHHEQWNGQGYPLGLQGVEIPLECRIFSIVNAFISMTSERSHRKVLSHEEAVKEIQHNAGVKFDPVLVSSVVQILK</sequence>
<dbReference type="SUPFAM" id="SSF55073">
    <property type="entry name" value="Nucleotide cyclase"/>
    <property type="match status" value="1"/>
</dbReference>
<feature type="domain" description="PAS" evidence="1">
    <location>
        <begin position="40"/>
        <end position="85"/>
    </location>
</feature>
<dbReference type="CDD" id="cd00077">
    <property type="entry name" value="HDc"/>
    <property type="match status" value="1"/>
</dbReference>
<dbReference type="RefSeq" id="WP_304544359.1">
    <property type="nucleotide sequence ID" value="NZ_JARPTC010000021.1"/>
</dbReference>
<dbReference type="SUPFAM" id="SSF109604">
    <property type="entry name" value="HD-domain/PDEase-like"/>
    <property type="match status" value="1"/>
</dbReference>
<evidence type="ECO:0000259" key="1">
    <source>
        <dbReference type="PROSITE" id="PS50112"/>
    </source>
</evidence>
<accession>A0AAW7ZGP4</accession>
<keyword evidence="5" id="KW-1185">Reference proteome</keyword>
<protein>
    <submittedName>
        <fullName evidence="4">Diguanylate cyclase</fullName>
        <ecNumber evidence="4">2.7.7.65</ecNumber>
    </submittedName>
</protein>
<gene>
    <name evidence="4" type="ORF">P6N53_14465</name>
</gene>
<feature type="domain" description="HD-GYP" evidence="3">
    <location>
        <begin position="318"/>
        <end position="502"/>
    </location>
</feature>
<dbReference type="NCBIfam" id="TIGR00229">
    <property type="entry name" value="sensory_box"/>
    <property type="match status" value="1"/>
</dbReference>
<dbReference type="CDD" id="cd00130">
    <property type="entry name" value="PAS"/>
    <property type="match status" value="1"/>
</dbReference>
<evidence type="ECO:0000313" key="4">
    <source>
        <dbReference type="EMBL" id="MDO7788428.1"/>
    </source>
</evidence>
<dbReference type="InterPro" id="IPR029787">
    <property type="entry name" value="Nucleotide_cyclase"/>
</dbReference>
<dbReference type="Pfam" id="PF13487">
    <property type="entry name" value="HD_5"/>
    <property type="match status" value="1"/>
</dbReference>
<dbReference type="PROSITE" id="PS50887">
    <property type="entry name" value="GGDEF"/>
    <property type="match status" value="1"/>
</dbReference>
<dbReference type="SMART" id="SM00091">
    <property type="entry name" value="PAS"/>
    <property type="match status" value="1"/>
</dbReference>
<dbReference type="Pfam" id="PF00990">
    <property type="entry name" value="GGDEF"/>
    <property type="match status" value="1"/>
</dbReference>
<evidence type="ECO:0000313" key="5">
    <source>
        <dbReference type="Proteomes" id="UP001172911"/>
    </source>
</evidence>
<dbReference type="Proteomes" id="UP001172911">
    <property type="component" value="Unassembled WGS sequence"/>
</dbReference>
<reference evidence="4" key="2">
    <citation type="submission" date="2023-03" db="EMBL/GenBank/DDBJ databases">
        <authorList>
            <person name="Zhang Z."/>
        </authorList>
    </citation>
    <scope>NUCLEOTIDE SEQUENCE</scope>
    <source>
        <strain evidence="4">DSA</strain>
    </source>
</reference>
<dbReference type="InterPro" id="IPR003607">
    <property type="entry name" value="HD/PDEase_dom"/>
</dbReference>
<dbReference type="EMBL" id="JARPTC010000021">
    <property type="protein sequence ID" value="MDO7788428.1"/>
    <property type="molecule type" value="Genomic_DNA"/>
</dbReference>
<organism evidence="4 5">
    <name type="scientific">Desulforamulus aquiferis</name>
    <dbReference type="NCBI Taxonomy" id="1397668"/>
    <lineage>
        <taxon>Bacteria</taxon>
        <taxon>Bacillati</taxon>
        <taxon>Bacillota</taxon>
        <taxon>Clostridia</taxon>
        <taxon>Eubacteriales</taxon>
        <taxon>Peptococcaceae</taxon>
        <taxon>Desulforamulus</taxon>
    </lineage>
</organism>
<dbReference type="InterPro" id="IPR035965">
    <property type="entry name" value="PAS-like_dom_sf"/>
</dbReference>
<dbReference type="InterPro" id="IPR000160">
    <property type="entry name" value="GGDEF_dom"/>
</dbReference>
<dbReference type="InterPro" id="IPR052020">
    <property type="entry name" value="Cyclic_di-GMP/3'3'-cGAMP_PDE"/>
</dbReference>
<evidence type="ECO:0000259" key="2">
    <source>
        <dbReference type="PROSITE" id="PS50887"/>
    </source>
</evidence>
<dbReference type="PANTHER" id="PTHR45228">
    <property type="entry name" value="CYCLIC DI-GMP PHOSPHODIESTERASE TM_0186-RELATED"/>
    <property type="match status" value="1"/>
</dbReference>
<dbReference type="EC" id="2.7.7.65" evidence="4"/>
<dbReference type="GO" id="GO:0052621">
    <property type="term" value="F:diguanylate cyclase activity"/>
    <property type="evidence" value="ECO:0007669"/>
    <property type="project" value="UniProtKB-EC"/>
</dbReference>
<dbReference type="InterPro" id="IPR000014">
    <property type="entry name" value="PAS"/>
</dbReference>
<dbReference type="AlphaFoldDB" id="A0AAW7ZGP4"/>
<dbReference type="CDD" id="cd01949">
    <property type="entry name" value="GGDEF"/>
    <property type="match status" value="1"/>
</dbReference>
<reference evidence="4" key="1">
    <citation type="journal article" date="2023" name="J. Hazard. Mater.">
        <title>Anaerobic biodegradation of pyrene and benzo[a]pyrene by a new sulfate-reducing Desulforamulus aquiferis strain DSA.</title>
        <authorList>
            <person name="Zhang Z."/>
            <person name="Sun J."/>
            <person name="Gong X."/>
            <person name="Wang C."/>
            <person name="Wang H."/>
        </authorList>
    </citation>
    <scope>NUCLEOTIDE SEQUENCE</scope>
    <source>
        <strain evidence="4">DSA</strain>
    </source>
</reference>
<keyword evidence="4" id="KW-0548">Nucleotidyltransferase</keyword>
<feature type="domain" description="GGDEF" evidence="2">
    <location>
        <begin position="195"/>
        <end position="328"/>
    </location>
</feature>
<dbReference type="SMART" id="SM00267">
    <property type="entry name" value="GGDEF"/>
    <property type="match status" value="1"/>
</dbReference>
<dbReference type="InterPro" id="IPR037522">
    <property type="entry name" value="HD_GYP_dom"/>
</dbReference>
<name>A0AAW7ZGP4_9FIRM</name>
<dbReference type="SUPFAM" id="SSF55785">
    <property type="entry name" value="PYP-like sensor domain (PAS domain)"/>
    <property type="match status" value="1"/>
</dbReference>
<dbReference type="Gene3D" id="3.30.70.270">
    <property type="match status" value="1"/>
</dbReference>